<feature type="disulfide bond" evidence="4">
    <location>
        <begin position="31"/>
        <end position="133"/>
    </location>
</feature>
<name>A0ABD3X2R4_SINWO</name>
<dbReference type="Proteomes" id="UP001634394">
    <property type="component" value="Unassembled WGS sequence"/>
</dbReference>
<dbReference type="Pfam" id="PF00965">
    <property type="entry name" value="TIMP"/>
    <property type="match status" value="1"/>
</dbReference>
<dbReference type="AlphaFoldDB" id="A0ABD3X2R4"/>
<dbReference type="InterPro" id="IPR001820">
    <property type="entry name" value="TIMP"/>
</dbReference>
<feature type="chain" id="PRO_5044823421" evidence="5">
    <location>
        <begin position="29"/>
        <end position="171"/>
    </location>
</feature>
<dbReference type="PANTHER" id="PTHR11844:SF25">
    <property type="entry name" value="NTR DOMAIN-CONTAINING PROTEIN"/>
    <property type="match status" value="1"/>
</dbReference>
<evidence type="ECO:0000256" key="5">
    <source>
        <dbReference type="SAM" id="SignalP"/>
    </source>
</evidence>
<accession>A0ABD3X2R4</accession>
<dbReference type="EMBL" id="JBJQND010000004">
    <property type="protein sequence ID" value="KAL3880460.1"/>
    <property type="molecule type" value="Genomic_DNA"/>
</dbReference>
<reference evidence="6 7" key="1">
    <citation type="submission" date="2024-11" db="EMBL/GenBank/DDBJ databases">
        <title>Chromosome-level genome assembly of the freshwater bivalve Anodonta woodiana.</title>
        <authorList>
            <person name="Chen X."/>
        </authorList>
    </citation>
    <scope>NUCLEOTIDE SEQUENCE [LARGE SCALE GENOMIC DNA]</scope>
    <source>
        <strain evidence="6">MN2024</strain>
        <tissue evidence="6">Gills</tissue>
    </source>
</reference>
<evidence type="ECO:0000256" key="3">
    <source>
        <dbReference type="PIRSR" id="PIRSR601820-1"/>
    </source>
</evidence>
<keyword evidence="4" id="KW-1015">Disulfide bond</keyword>
<evidence type="ECO:0000256" key="4">
    <source>
        <dbReference type="PIRSR" id="PIRSR601820-3"/>
    </source>
</evidence>
<evidence type="ECO:0000313" key="6">
    <source>
        <dbReference type="EMBL" id="KAL3880460.1"/>
    </source>
</evidence>
<dbReference type="InterPro" id="IPR008993">
    <property type="entry name" value="TIMP-like_OB-fold"/>
</dbReference>
<keyword evidence="7" id="KW-1185">Reference proteome</keyword>
<proteinExistence type="predicted"/>
<organism evidence="6 7">
    <name type="scientific">Sinanodonta woodiana</name>
    <name type="common">Chinese pond mussel</name>
    <name type="synonym">Anodonta woodiana</name>
    <dbReference type="NCBI Taxonomy" id="1069815"/>
    <lineage>
        <taxon>Eukaryota</taxon>
        <taxon>Metazoa</taxon>
        <taxon>Spiralia</taxon>
        <taxon>Lophotrochozoa</taxon>
        <taxon>Mollusca</taxon>
        <taxon>Bivalvia</taxon>
        <taxon>Autobranchia</taxon>
        <taxon>Heteroconchia</taxon>
        <taxon>Palaeoheterodonta</taxon>
        <taxon>Unionida</taxon>
        <taxon>Unionoidea</taxon>
        <taxon>Unionidae</taxon>
        <taxon>Unioninae</taxon>
        <taxon>Sinanodonta</taxon>
    </lineage>
</organism>
<gene>
    <name evidence="6" type="ORF">ACJMK2_032697</name>
</gene>
<feature type="binding site" evidence="3">
    <location>
        <position position="29"/>
    </location>
    <ligand>
        <name>Zn(2+)</name>
        <dbReference type="ChEBI" id="CHEBI:29105"/>
        <note>ligand shared with metalloproteinase partner</note>
    </ligand>
</feature>
<evidence type="ECO:0000256" key="1">
    <source>
        <dbReference type="ARBA" id="ARBA00004613"/>
    </source>
</evidence>
<evidence type="ECO:0000256" key="2">
    <source>
        <dbReference type="ARBA" id="ARBA00022525"/>
    </source>
</evidence>
<evidence type="ECO:0000313" key="7">
    <source>
        <dbReference type="Proteomes" id="UP001634394"/>
    </source>
</evidence>
<keyword evidence="3" id="KW-0479">Metal-binding</keyword>
<feature type="disulfide bond" evidence="4">
    <location>
        <begin position="29"/>
        <end position="106"/>
    </location>
</feature>
<dbReference type="SUPFAM" id="SSF50242">
    <property type="entry name" value="TIMP-like"/>
    <property type="match status" value="1"/>
</dbReference>
<sequence length="171" mass="18802">MGSSIMEWKVLFFQLLVIMLGASQVTNACSCSFLSWEEMLCPGQNKTVVKATVLSVEGLNYDGNFAEAPPPKYQMRLESSLANGSIPLNVTDGKFTMLFPLDANLCGRSLSNSTEYLLAGDVYQGGGFYSNMCQMAFPSDDLDDNDKSVLNGTIPLNCDNIIHRVYKEDQL</sequence>
<feature type="disulfide bond" evidence="4">
    <location>
        <begin position="41"/>
        <end position="158"/>
    </location>
</feature>
<keyword evidence="2" id="KW-0964">Secreted</keyword>
<dbReference type="PANTHER" id="PTHR11844">
    <property type="entry name" value="METALLOPROTEASE INHIBITOR"/>
    <property type="match status" value="1"/>
</dbReference>
<feature type="signal peptide" evidence="5">
    <location>
        <begin position="1"/>
        <end position="28"/>
    </location>
</feature>
<keyword evidence="5" id="KW-0732">Signal</keyword>
<dbReference type="GO" id="GO:0005576">
    <property type="term" value="C:extracellular region"/>
    <property type="evidence" value="ECO:0007669"/>
    <property type="project" value="UniProtKB-SubCell"/>
</dbReference>
<keyword evidence="3" id="KW-0862">Zinc</keyword>
<comment type="caution">
    <text evidence="6">The sequence shown here is derived from an EMBL/GenBank/DDBJ whole genome shotgun (WGS) entry which is preliminary data.</text>
</comment>
<dbReference type="Gene3D" id="2.40.50.120">
    <property type="match status" value="1"/>
</dbReference>
<protein>
    <submittedName>
        <fullName evidence="6">Uncharacterized protein</fullName>
    </submittedName>
</protein>
<comment type="subcellular location">
    <subcellularLocation>
        <location evidence="1">Secreted</location>
    </subcellularLocation>
</comment>